<keyword evidence="3" id="KW-1133">Transmembrane helix</keyword>
<protein>
    <recommendedName>
        <fullName evidence="5">Ig-like domain-containing protein</fullName>
    </recommendedName>
</protein>
<reference evidence="6 7" key="1">
    <citation type="submission" date="2020-04" db="EMBL/GenBank/DDBJ databases">
        <title>Chromosome-level genome assembly of a cyprinid fish Onychostoma macrolepis by integration of Nanopore Sequencing, Bionano and Hi-C technology.</title>
        <authorList>
            <person name="Wang D."/>
        </authorList>
    </citation>
    <scope>NUCLEOTIDE SEQUENCE [LARGE SCALE GENOMIC DNA]</scope>
    <source>
        <strain evidence="6">SWU-2019</strain>
        <tissue evidence="6">Muscle</tissue>
    </source>
</reference>
<keyword evidence="3" id="KW-0812">Transmembrane</keyword>
<evidence type="ECO:0000256" key="3">
    <source>
        <dbReference type="SAM" id="Phobius"/>
    </source>
</evidence>
<dbReference type="InterPro" id="IPR013783">
    <property type="entry name" value="Ig-like_fold"/>
</dbReference>
<evidence type="ECO:0000313" key="6">
    <source>
        <dbReference type="EMBL" id="KAF4115734.1"/>
    </source>
</evidence>
<dbReference type="InterPro" id="IPR050488">
    <property type="entry name" value="Ig_Fc_receptor"/>
</dbReference>
<evidence type="ECO:0000259" key="5">
    <source>
        <dbReference type="PROSITE" id="PS50835"/>
    </source>
</evidence>
<dbReference type="InterPro" id="IPR007110">
    <property type="entry name" value="Ig-like_dom"/>
</dbReference>
<evidence type="ECO:0000313" key="7">
    <source>
        <dbReference type="Proteomes" id="UP000579812"/>
    </source>
</evidence>
<dbReference type="FunFam" id="2.60.40.10:FF:001607">
    <property type="entry name" value="Leukocyte immune-type receptor TS32.15 L2.5a"/>
    <property type="match status" value="2"/>
</dbReference>
<feature type="chain" id="PRO_5029776470" description="Ig-like domain-containing protein" evidence="4">
    <location>
        <begin position="22"/>
        <end position="626"/>
    </location>
</feature>
<dbReference type="InterPro" id="IPR036179">
    <property type="entry name" value="Ig-like_dom_sf"/>
</dbReference>
<feature type="domain" description="Ig-like" evidence="5">
    <location>
        <begin position="203"/>
        <end position="287"/>
    </location>
</feature>
<feature type="domain" description="Ig-like" evidence="5">
    <location>
        <begin position="7"/>
        <end position="109"/>
    </location>
</feature>
<dbReference type="AlphaFoldDB" id="A0A7J6D9X5"/>
<gene>
    <name evidence="6" type="ORF">G5714_003223</name>
</gene>
<dbReference type="SMART" id="SM00409">
    <property type="entry name" value="IG"/>
    <property type="match status" value="6"/>
</dbReference>
<evidence type="ECO:0000256" key="4">
    <source>
        <dbReference type="SAM" id="SignalP"/>
    </source>
</evidence>
<feature type="domain" description="Ig-like" evidence="5">
    <location>
        <begin position="294"/>
        <end position="385"/>
    </location>
</feature>
<sequence>MELSQLPLVLLLISNIHSGQTEERLKAKVTIKPDQRVFRGDTVTLRCDIYGGGVTIWQYSWYKDSSDNAFSELQEHTFSHVTESDAGKYSCYGAERGGSRRSQHSDPVTLTVSDFPKPTVTVEPQSSVFLGDTVILRCEVDQTWVRWEFLWIKDSKTQLTEVATKTIDSVKFSDGGEYKCRARREGYYTHHSEPVTVTIYERPKAKVTIKPDQHVFRGETVTLRCDIYGEGVTSWQYSWYKDGSVGVFSELQEHTFRSAAVSDAGNYFCYGVKIGGSRSSQHSDAVTLTVSDLRAVLSVSTQKWLTEGDPVTLICEVNRSFTGWTFSWYFVMMSSDYSSHHYKLLSDSSRGDGGNYTVSSAALNHTGAYVCRAERRKPMYYTTISNTQPLWVTGVSPPVSLIISPNRTQHFTSVSLSLSCEDQNNSDRWRVRRYTESWGLEDCSSSLWGSQTGSTCTISSTIASDTGVYWCQSESGENNHPVNITVHFFVILESPVHPVTEGDSLTLRCLYKHSTPPNLRADFYKDGSLIQNQTTEMIISNVSKSHEGFYYCKHPERGESLKSWISVRGVSNERCYTLSHSESQISVLHTLGSVLAVCPYLLATVMLIFKCCRMRVTSVEEEETSI</sequence>
<dbReference type="Proteomes" id="UP000579812">
    <property type="component" value="Unassembled WGS sequence"/>
</dbReference>
<dbReference type="GO" id="GO:0009897">
    <property type="term" value="C:external side of plasma membrane"/>
    <property type="evidence" value="ECO:0007669"/>
    <property type="project" value="TreeGrafter"/>
</dbReference>
<name>A0A7J6D9X5_9TELE</name>
<feature type="domain" description="Ig-like" evidence="5">
    <location>
        <begin position="481"/>
        <end position="552"/>
    </location>
</feature>
<proteinExistence type="predicted"/>
<organism evidence="6 7">
    <name type="scientific">Onychostoma macrolepis</name>
    <dbReference type="NCBI Taxonomy" id="369639"/>
    <lineage>
        <taxon>Eukaryota</taxon>
        <taxon>Metazoa</taxon>
        <taxon>Chordata</taxon>
        <taxon>Craniata</taxon>
        <taxon>Vertebrata</taxon>
        <taxon>Euteleostomi</taxon>
        <taxon>Actinopterygii</taxon>
        <taxon>Neopterygii</taxon>
        <taxon>Teleostei</taxon>
        <taxon>Ostariophysi</taxon>
        <taxon>Cypriniformes</taxon>
        <taxon>Cyprinidae</taxon>
        <taxon>Acrossocheilinae</taxon>
        <taxon>Onychostoma</taxon>
    </lineage>
</organism>
<dbReference type="Gene3D" id="2.60.40.10">
    <property type="entry name" value="Immunoglobulins"/>
    <property type="match status" value="6"/>
</dbReference>
<dbReference type="Pfam" id="PF13927">
    <property type="entry name" value="Ig_3"/>
    <property type="match status" value="2"/>
</dbReference>
<feature type="domain" description="Ig-like" evidence="5">
    <location>
        <begin position="118"/>
        <end position="198"/>
    </location>
</feature>
<dbReference type="SMART" id="SM00408">
    <property type="entry name" value="IGc2"/>
    <property type="match status" value="5"/>
</dbReference>
<accession>A0A7J6D9X5</accession>
<dbReference type="GO" id="GO:0007166">
    <property type="term" value="P:cell surface receptor signaling pathway"/>
    <property type="evidence" value="ECO:0007669"/>
    <property type="project" value="TreeGrafter"/>
</dbReference>
<feature type="domain" description="Ig-like" evidence="5">
    <location>
        <begin position="397"/>
        <end position="476"/>
    </location>
</feature>
<keyword evidence="1 4" id="KW-0732">Signal</keyword>
<dbReference type="SUPFAM" id="SSF48726">
    <property type="entry name" value="Immunoglobulin"/>
    <property type="match status" value="6"/>
</dbReference>
<evidence type="ECO:0000256" key="2">
    <source>
        <dbReference type="ARBA" id="ARBA00023157"/>
    </source>
</evidence>
<keyword evidence="3" id="KW-0472">Membrane</keyword>
<comment type="caution">
    <text evidence="6">The sequence shown here is derived from an EMBL/GenBank/DDBJ whole genome shotgun (WGS) entry which is preliminary data.</text>
</comment>
<feature type="signal peptide" evidence="4">
    <location>
        <begin position="1"/>
        <end position="21"/>
    </location>
</feature>
<feature type="transmembrane region" description="Helical" evidence="3">
    <location>
        <begin position="587"/>
        <end position="609"/>
    </location>
</feature>
<evidence type="ECO:0000256" key="1">
    <source>
        <dbReference type="ARBA" id="ARBA00022729"/>
    </source>
</evidence>
<dbReference type="GO" id="GO:0006955">
    <property type="term" value="P:immune response"/>
    <property type="evidence" value="ECO:0007669"/>
    <property type="project" value="TreeGrafter"/>
</dbReference>
<dbReference type="PANTHER" id="PTHR11481">
    <property type="entry name" value="IMMUNOGLOBULIN FC RECEPTOR"/>
    <property type="match status" value="1"/>
</dbReference>
<dbReference type="Pfam" id="PF13895">
    <property type="entry name" value="Ig_2"/>
    <property type="match status" value="3"/>
</dbReference>
<dbReference type="InterPro" id="IPR003598">
    <property type="entry name" value="Ig_sub2"/>
</dbReference>
<keyword evidence="2" id="KW-1015">Disulfide bond</keyword>
<keyword evidence="7" id="KW-1185">Reference proteome</keyword>
<dbReference type="GO" id="GO:0004888">
    <property type="term" value="F:transmembrane signaling receptor activity"/>
    <property type="evidence" value="ECO:0007669"/>
    <property type="project" value="TreeGrafter"/>
</dbReference>
<dbReference type="PROSITE" id="PS50835">
    <property type="entry name" value="IG_LIKE"/>
    <property type="match status" value="6"/>
</dbReference>
<dbReference type="InterPro" id="IPR003599">
    <property type="entry name" value="Ig_sub"/>
</dbReference>
<dbReference type="EMBL" id="JAAMOB010000003">
    <property type="protein sequence ID" value="KAF4115734.1"/>
    <property type="molecule type" value="Genomic_DNA"/>
</dbReference>
<dbReference type="PANTHER" id="PTHR11481:SF64">
    <property type="entry name" value="FC RECEPTOR-LIKE PROTEIN 4"/>
    <property type="match status" value="1"/>
</dbReference>